<name>A0A6V7VFE8_MELEN</name>
<proteinExistence type="predicted"/>
<dbReference type="AlphaFoldDB" id="A0A6V7VFE8"/>
<reference evidence="1 2" key="1">
    <citation type="submission" date="2020-08" db="EMBL/GenBank/DDBJ databases">
        <authorList>
            <person name="Koutsovoulos G."/>
            <person name="Danchin GJ E."/>
        </authorList>
    </citation>
    <scope>NUCLEOTIDE SEQUENCE [LARGE SCALE GENOMIC DNA]</scope>
</reference>
<protein>
    <submittedName>
        <fullName evidence="1">Uncharacterized protein</fullName>
    </submittedName>
</protein>
<evidence type="ECO:0000313" key="2">
    <source>
        <dbReference type="Proteomes" id="UP000580250"/>
    </source>
</evidence>
<dbReference type="EMBL" id="CAJEWN010000222">
    <property type="protein sequence ID" value="CAD2173686.1"/>
    <property type="molecule type" value="Genomic_DNA"/>
</dbReference>
<evidence type="ECO:0000313" key="1">
    <source>
        <dbReference type="EMBL" id="CAD2173686.1"/>
    </source>
</evidence>
<accession>A0A6V7VFE8</accession>
<dbReference type="Proteomes" id="UP000580250">
    <property type="component" value="Unassembled WGS sequence"/>
</dbReference>
<comment type="caution">
    <text evidence="1">The sequence shown here is derived from an EMBL/GenBank/DDBJ whole genome shotgun (WGS) entry which is preliminary data.</text>
</comment>
<organism evidence="1 2">
    <name type="scientific">Meloidogyne enterolobii</name>
    <name type="common">Root-knot nematode worm</name>
    <name type="synonym">Meloidogyne mayaguensis</name>
    <dbReference type="NCBI Taxonomy" id="390850"/>
    <lineage>
        <taxon>Eukaryota</taxon>
        <taxon>Metazoa</taxon>
        <taxon>Ecdysozoa</taxon>
        <taxon>Nematoda</taxon>
        <taxon>Chromadorea</taxon>
        <taxon>Rhabditida</taxon>
        <taxon>Tylenchina</taxon>
        <taxon>Tylenchomorpha</taxon>
        <taxon>Tylenchoidea</taxon>
        <taxon>Meloidogynidae</taxon>
        <taxon>Meloidogyninae</taxon>
        <taxon>Meloidogyne</taxon>
    </lineage>
</organism>
<gene>
    <name evidence="1" type="ORF">MENT_LOCUS25305</name>
</gene>
<sequence>MSSLQQKLQQTISTFPTKIFISKINVFGIRQFSNKEVNEENKKENEEKVKKNQKN</sequence>